<organism evidence="1 2">
    <name type="scientific">Pedobacter jamesrossensis</name>
    <dbReference type="NCBI Taxonomy" id="1908238"/>
    <lineage>
        <taxon>Bacteria</taxon>
        <taxon>Pseudomonadati</taxon>
        <taxon>Bacteroidota</taxon>
        <taxon>Sphingobacteriia</taxon>
        <taxon>Sphingobacteriales</taxon>
        <taxon>Sphingobacteriaceae</taxon>
        <taxon>Pedobacter</taxon>
    </lineage>
</organism>
<dbReference type="Proteomes" id="UP001595792">
    <property type="component" value="Unassembled WGS sequence"/>
</dbReference>
<protein>
    <submittedName>
        <fullName evidence="1">ImmA/IrrE family metallo-endopeptidase</fullName>
    </submittedName>
</protein>
<sequence>MTENNESFSLDQLLNDLYKPQEVNEKATLTTLFEKRLHELDITRTDAQKIIDIEYRTLNGILSGSQKRVDFFILLKLAGFLKISKQKVAELYLEALEQSFPDTNRLASDKIEFIKSNFDLATLKKVGFIKSISDFEEIERNICELFELKDIFQYQSPSVDVAFSSGAVQPKNLQNRSIWLMQAEKTIKALNNSYEYNRNSLIKYFSQIRWHSTDVHFGLINVIKDLFKLGITVVWQASLPSIHLRGATIPVNGKPCIILTDYRGFYPTIWFALLHELYHVIFDWDEIKVGQYHFSEDESERQLSVREKEQEADNFAREYLFSNEKLKHIQAYINDDSYVDSFAKANHVHKSFIYVFHAYNIGKNNKDKYAWPRAKKYNPDITNILTLLENSWGNYKPISQFVKPLKLKIYN</sequence>
<keyword evidence="2" id="KW-1185">Reference proteome</keyword>
<gene>
    <name evidence="1" type="ORF">ACFOUY_02950</name>
</gene>
<evidence type="ECO:0000313" key="2">
    <source>
        <dbReference type="Proteomes" id="UP001595792"/>
    </source>
</evidence>
<proteinExistence type="predicted"/>
<evidence type="ECO:0000313" key="1">
    <source>
        <dbReference type="EMBL" id="MFC4195651.1"/>
    </source>
</evidence>
<dbReference type="EMBL" id="JBHSBY010000019">
    <property type="protein sequence ID" value="MFC4195651.1"/>
    <property type="molecule type" value="Genomic_DNA"/>
</dbReference>
<name>A0ABV8NGG3_9SPHI</name>
<reference evidence="2" key="1">
    <citation type="journal article" date="2019" name="Int. J. Syst. Evol. Microbiol.">
        <title>The Global Catalogue of Microorganisms (GCM) 10K type strain sequencing project: providing services to taxonomists for standard genome sequencing and annotation.</title>
        <authorList>
            <consortium name="The Broad Institute Genomics Platform"/>
            <consortium name="The Broad Institute Genome Sequencing Center for Infectious Disease"/>
            <person name="Wu L."/>
            <person name="Ma J."/>
        </authorList>
    </citation>
    <scope>NUCLEOTIDE SEQUENCE [LARGE SCALE GENOMIC DNA]</scope>
    <source>
        <strain evidence="2">CCM 8689</strain>
    </source>
</reference>
<dbReference type="RefSeq" id="WP_378958959.1">
    <property type="nucleotide sequence ID" value="NZ_JBHRXC010000016.1"/>
</dbReference>
<comment type="caution">
    <text evidence="1">The sequence shown here is derived from an EMBL/GenBank/DDBJ whole genome shotgun (WGS) entry which is preliminary data.</text>
</comment>
<accession>A0ABV8NGG3</accession>